<keyword evidence="1" id="KW-1133">Transmembrane helix</keyword>
<evidence type="ECO:0000313" key="2">
    <source>
        <dbReference type="EMBL" id="MCP2176277.1"/>
    </source>
</evidence>
<reference evidence="2 3" key="1">
    <citation type="submission" date="2022-06" db="EMBL/GenBank/DDBJ databases">
        <title>Genomic Encyclopedia of Archaeal and Bacterial Type Strains, Phase II (KMG-II): from individual species to whole genera.</title>
        <authorList>
            <person name="Goeker M."/>
        </authorList>
    </citation>
    <scope>NUCLEOTIDE SEQUENCE [LARGE SCALE GENOMIC DNA]</scope>
    <source>
        <strain evidence="2 3">DSM 44693</strain>
    </source>
</reference>
<evidence type="ECO:0000256" key="1">
    <source>
        <dbReference type="SAM" id="Phobius"/>
    </source>
</evidence>
<dbReference type="Proteomes" id="UP001206895">
    <property type="component" value="Unassembled WGS sequence"/>
</dbReference>
<gene>
    <name evidence="2" type="ORF">LX13_002096</name>
</gene>
<dbReference type="EMBL" id="JAMTCJ010000002">
    <property type="protein sequence ID" value="MCP2176277.1"/>
    <property type="molecule type" value="Genomic_DNA"/>
</dbReference>
<accession>A0ABT1HDE4</accession>
<keyword evidence="1" id="KW-0812">Transmembrane</keyword>
<protein>
    <recommendedName>
        <fullName evidence="4">Transmembrane protein</fullName>
    </recommendedName>
</protein>
<feature type="transmembrane region" description="Helical" evidence="1">
    <location>
        <begin position="70"/>
        <end position="93"/>
    </location>
</feature>
<organism evidence="2 3">
    <name type="scientific">Williamsia maris</name>
    <dbReference type="NCBI Taxonomy" id="72806"/>
    <lineage>
        <taxon>Bacteria</taxon>
        <taxon>Bacillati</taxon>
        <taxon>Actinomycetota</taxon>
        <taxon>Actinomycetes</taxon>
        <taxon>Mycobacteriales</taxon>
        <taxon>Nocardiaceae</taxon>
        <taxon>Williamsia</taxon>
    </lineage>
</organism>
<feature type="transmembrane region" description="Helical" evidence="1">
    <location>
        <begin position="113"/>
        <end position="135"/>
    </location>
</feature>
<evidence type="ECO:0000313" key="3">
    <source>
        <dbReference type="Proteomes" id="UP001206895"/>
    </source>
</evidence>
<name>A0ABT1HDE4_9NOCA</name>
<feature type="transmembrane region" description="Helical" evidence="1">
    <location>
        <begin position="36"/>
        <end position="58"/>
    </location>
</feature>
<feature type="transmembrane region" description="Helical" evidence="1">
    <location>
        <begin position="5"/>
        <end position="24"/>
    </location>
</feature>
<dbReference type="RefSeq" id="WP_253661285.1">
    <property type="nucleotide sequence ID" value="NZ_BAAAJQ010000001.1"/>
</dbReference>
<keyword evidence="3" id="KW-1185">Reference proteome</keyword>
<comment type="caution">
    <text evidence="2">The sequence shown here is derived from an EMBL/GenBank/DDBJ whole genome shotgun (WGS) entry which is preliminary data.</text>
</comment>
<keyword evidence="1" id="KW-0472">Membrane</keyword>
<proteinExistence type="predicted"/>
<sequence length="157" mass="17084">MTVRAIRLVLILAALPIGWYGLSLMWDMTTADKTSIVVWLIGGLIAHDAIFAPACIAAGHGVKTILPQRWWPPVLAGASATLLLLLLAFPVMYPRPQSKMAPGNEENQTIIDRPYGLGLTIALLVIWALVIVLVVRNRHAPTADELAEGSRPEHSDH</sequence>
<evidence type="ECO:0008006" key="4">
    <source>
        <dbReference type="Google" id="ProtNLM"/>
    </source>
</evidence>